<keyword evidence="2" id="KW-1185">Reference proteome</keyword>
<protein>
    <submittedName>
        <fullName evidence="1">Uncharacterized protein</fullName>
    </submittedName>
</protein>
<proteinExistence type="predicted"/>
<evidence type="ECO:0000313" key="1">
    <source>
        <dbReference type="EMBL" id="XAN06796.1"/>
    </source>
</evidence>
<organism evidence="1 2">
    <name type="scientific">Ammonicoccus fulvus</name>
    <dbReference type="NCBI Taxonomy" id="3138240"/>
    <lineage>
        <taxon>Bacteria</taxon>
        <taxon>Bacillati</taxon>
        <taxon>Actinomycetota</taxon>
        <taxon>Actinomycetes</taxon>
        <taxon>Propionibacteriales</taxon>
        <taxon>Propionibacteriaceae</taxon>
        <taxon>Ammonicoccus</taxon>
    </lineage>
</organism>
<dbReference type="RefSeq" id="WP_425308229.1">
    <property type="nucleotide sequence ID" value="NZ_CP154795.1"/>
</dbReference>
<dbReference type="EMBL" id="CP154795">
    <property type="protein sequence ID" value="XAN06796.1"/>
    <property type="molecule type" value="Genomic_DNA"/>
</dbReference>
<dbReference type="Proteomes" id="UP001442841">
    <property type="component" value="Chromosome"/>
</dbReference>
<sequence>MAATMPEPAPAFLRLHAISINEVRDLIGADAATRAWAEAEAAVLIPPPAPPQGFLARLFARPGTPQPPGSPTSADLDTLLSGHHAAPERAGVGWQILDHLVGRRAWGSLGLALDARAIADFDFALSLGGVPTDAALGRILRSPARLALTPAPGVSVGYLPCTALRQHADLIAAATIDDPGHAQIARTLAEFLARLPDWAIEAERNGRAAPDVVAFHWAQLG</sequence>
<accession>A0ABZ3FL72</accession>
<evidence type="ECO:0000313" key="2">
    <source>
        <dbReference type="Proteomes" id="UP001442841"/>
    </source>
</evidence>
<reference evidence="1 2" key="1">
    <citation type="submission" date="2024-04" db="EMBL/GenBank/DDBJ databases">
        <title>Isolation of an actinomycete strain from pig manure.</title>
        <authorList>
            <person name="Gong T."/>
            <person name="Yu Z."/>
            <person name="An M."/>
            <person name="Wei C."/>
            <person name="Yang W."/>
            <person name="Liu L."/>
        </authorList>
    </citation>
    <scope>NUCLEOTIDE SEQUENCE [LARGE SCALE GENOMIC DNA]</scope>
    <source>
        <strain evidence="1 2">ZF39</strain>
    </source>
</reference>
<name>A0ABZ3FL72_9ACTN</name>
<gene>
    <name evidence="1" type="ORF">AADG42_05550</name>
</gene>